<accession>A0A101LW53</accession>
<gene>
    <name evidence="1" type="ORF">ABT39_MTgene1527</name>
</gene>
<proteinExistence type="predicted"/>
<sequence length="56" mass="6572">MNPKKSIIETRKTQQSEVFISQFFILRLISPPTEPGIRKELTGRKEWMSDFVPFST</sequence>
<dbReference type="EMBL" id="LKAM01000011">
    <property type="protein sequence ID" value="KUM46426.1"/>
    <property type="molecule type" value="Genomic_DNA"/>
</dbReference>
<evidence type="ECO:0000313" key="1">
    <source>
        <dbReference type="EMBL" id="KUM46426.1"/>
    </source>
</evidence>
<keyword evidence="1" id="KW-0496">Mitochondrion</keyword>
<geneLocation type="mitochondrion" evidence="1"/>
<protein>
    <submittedName>
        <fullName evidence="1">Uncharacterized protein</fullName>
    </submittedName>
</protein>
<comment type="caution">
    <text evidence="1">The sequence shown here is derived from an EMBL/GenBank/DDBJ whole genome shotgun (WGS) entry which is preliminary data.</text>
</comment>
<organism evidence="1">
    <name type="scientific">Picea glauca</name>
    <name type="common">White spruce</name>
    <name type="synonym">Pinus glauca</name>
    <dbReference type="NCBI Taxonomy" id="3330"/>
    <lineage>
        <taxon>Eukaryota</taxon>
        <taxon>Viridiplantae</taxon>
        <taxon>Streptophyta</taxon>
        <taxon>Embryophyta</taxon>
        <taxon>Tracheophyta</taxon>
        <taxon>Spermatophyta</taxon>
        <taxon>Pinopsida</taxon>
        <taxon>Pinidae</taxon>
        <taxon>Conifers I</taxon>
        <taxon>Pinales</taxon>
        <taxon>Pinaceae</taxon>
        <taxon>Picea</taxon>
    </lineage>
</organism>
<dbReference type="AlphaFoldDB" id="A0A101LW53"/>
<reference evidence="1" key="1">
    <citation type="journal article" date="2015" name="Genome Biol. Evol.">
        <title>Organellar Genomes of White Spruce (Picea glauca): Assembly and Annotation.</title>
        <authorList>
            <person name="Jackman S.D."/>
            <person name="Warren R.L."/>
            <person name="Gibb E.A."/>
            <person name="Vandervalk B.P."/>
            <person name="Mohamadi H."/>
            <person name="Chu J."/>
            <person name="Raymond A."/>
            <person name="Pleasance S."/>
            <person name="Coope R."/>
            <person name="Wildung M.R."/>
            <person name="Ritland C.E."/>
            <person name="Bousquet J."/>
            <person name="Jones S.J."/>
            <person name="Bohlmann J."/>
            <person name="Birol I."/>
        </authorList>
    </citation>
    <scope>NUCLEOTIDE SEQUENCE [LARGE SCALE GENOMIC DNA]</scope>
    <source>
        <tissue evidence="1">Flushing bud</tissue>
    </source>
</reference>
<name>A0A101LW53_PICGL</name>